<feature type="transmembrane region" description="Helical" evidence="1">
    <location>
        <begin position="127"/>
        <end position="147"/>
    </location>
</feature>
<name>A0AAW2ZE96_9EUKA</name>
<sequence>MKREHDTIESEELVYNITVGDNRETHPPTVHASDLRRISNDSIVLDHFDRVFSYFDQRSYEERELSKDFLEQCEGKAKKNLRVGMDLTLLVPTHCSTEEDEMVSQRICQFFKQEYEEKREQLLGGRFASYAWIAIAVGLIMLSYFLQTTTEQLFLRMVIYAYDIVAWYVFWVSADHAFTNRNVDVVLSHQRRMSKLNVMIKRYSLS</sequence>
<proteinExistence type="predicted"/>
<gene>
    <name evidence="2" type="ORF">AKO1_008747</name>
</gene>
<accession>A0AAW2ZE96</accession>
<evidence type="ECO:0000256" key="1">
    <source>
        <dbReference type="SAM" id="Phobius"/>
    </source>
</evidence>
<evidence type="ECO:0000313" key="3">
    <source>
        <dbReference type="Proteomes" id="UP001431209"/>
    </source>
</evidence>
<organism evidence="2 3">
    <name type="scientific">Acrasis kona</name>
    <dbReference type="NCBI Taxonomy" id="1008807"/>
    <lineage>
        <taxon>Eukaryota</taxon>
        <taxon>Discoba</taxon>
        <taxon>Heterolobosea</taxon>
        <taxon>Tetramitia</taxon>
        <taxon>Eutetramitia</taxon>
        <taxon>Acrasidae</taxon>
        <taxon>Acrasis</taxon>
    </lineage>
</organism>
<evidence type="ECO:0000313" key="2">
    <source>
        <dbReference type="EMBL" id="KAL0487677.1"/>
    </source>
</evidence>
<keyword evidence="3" id="KW-1185">Reference proteome</keyword>
<dbReference type="EMBL" id="JAOPGA020001361">
    <property type="protein sequence ID" value="KAL0487677.1"/>
    <property type="molecule type" value="Genomic_DNA"/>
</dbReference>
<keyword evidence="1" id="KW-0472">Membrane</keyword>
<protein>
    <submittedName>
        <fullName evidence="2">Delta(8)-fatty-acid desaturase</fullName>
    </submittedName>
</protein>
<feature type="transmembrane region" description="Helical" evidence="1">
    <location>
        <begin position="153"/>
        <end position="172"/>
    </location>
</feature>
<comment type="caution">
    <text evidence="2">The sequence shown here is derived from an EMBL/GenBank/DDBJ whole genome shotgun (WGS) entry which is preliminary data.</text>
</comment>
<keyword evidence="1" id="KW-0812">Transmembrane</keyword>
<keyword evidence="1" id="KW-1133">Transmembrane helix</keyword>
<reference evidence="2 3" key="1">
    <citation type="submission" date="2024-03" db="EMBL/GenBank/DDBJ databases">
        <title>The Acrasis kona genome and developmental transcriptomes reveal deep origins of eukaryotic multicellular pathways.</title>
        <authorList>
            <person name="Sheikh S."/>
            <person name="Fu C.-J."/>
            <person name="Brown M.W."/>
            <person name="Baldauf S.L."/>
        </authorList>
    </citation>
    <scope>NUCLEOTIDE SEQUENCE [LARGE SCALE GENOMIC DNA]</scope>
    <source>
        <strain evidence="2 3">ATCC MYA-3509</strain>
    </source>
</reference>
<dbReference type="AlphaFoldDB" id="A0AAW2ZE96"/>
<dbReference type="Proteomes" id="UP001431209">
    <property type="component" value="Unassembled WGS sequence"/>
</dbReference>